<dbReference type="RefSeq" id="WP_347369907.1">
    <property type="nucleotide sequence ID" value="NZ_JBDOJC010000001.1"/>
</dbReference>
<dbReference type="Proteomes" id="UP001455709">
    <property type="component" value="Unassembled WGS sequence"/>
</dbReference>
<dbReference type="PANTHER" id="PTHR43800:SF1">
    <property type="entry name" value="PEPTIDYL-LYSINE N-ACETYLTRANSFERASE YJAB"/>
    <property type="match status" value="1"/>
</dbReference>
<accession>A0ABV0F8F0</accession>
<evidence type="ECO:0000256" key="2">
    <source>
        <dbReference type="ARBA" id="ARBA00023315"/>
    </source>
</evidence>
<evidence type="ECO:0000313" key="5">
    <source>
        <dbReference type="Proteomes" id="UP001455709"/>
    </source>
</evidence>
<feature type="domain" description="N-acetyltransferase" evidence="3">
    <location>
        <begin position="3"/>
        <end position="148"/>
    </location>
</feature>
<dbReference type="PANTHER" id="PTHR43800">
    <property type="entry name" value="PEPTIDYL-LYSINE N-ACETYLTRANSFERASE YJAB"/>
    <property type="match status" value="1"/>
</dbReference>
<dbReference type="InterPro" id="IPR000182">
    <property type="entry name" value="GNAT_dom"/>
</dbReference>
<name>A0ABV0F8F0_9NEIS</name>
<dbReference type="GO" id="GO:0016746">
    <property type="term" value="F:acyltransferase activity"/>
    <property type="evidence" value="ECO:0007669"/>
    <property type="project" value="UniProtKB-KW"/>
</dbReference>
<evidence type="ECO:0000259" key="3">
    <source>
        <dbReference type="PROSITE" id="PS51186"/>
    </source>
</evidence>
<dbReference type="InterPro" id="IPR016181">
    <property type="entry name" value="Acyl_CoA_acyltransferase"/>
</dbReference>
<dbReference type="EMBL" id="JBDOJC010000001">
    <property type="protein sequence ID" value="MEO2216340.1"/>
    <property type="molecule type" value="Genomic_DNA"/>
</dbReference>
<dbReference type="Pfam" id="PF13508">
    <property type="entry name" value="Acetyltransf_7"/>
    <property type="match status" value="1"/>
</dbReference>
<proteinExistence type="predicted"/>
<dbReference type="SUPFAM" id="SSF55729">
    <property type="entry name" value="Acyl-CoA N-acyltransferases (Nat)"/>
    <property type="match status" value="1"/>
</dbReference>
<keyword evidence="2 4" id="KW-0012">Acyltransferase</keyword>
<keyword evidence="5" id="KW-1185">Reference proteome</keyword>
<reference evidence="4 5" key="1">
    <citation type="submission" date="2024-05" db="EMBL/GenBank/DDBJ databases">
        <authorList>
            <person name="De Oliveira J.P."/>
            <person name="Noriler S.A."/>
            <person name="De Oliveira A.G."/>
            <person name="Sipoli D.S."/>
        </authorList>
    </citation>
    <scope>NUCLEOTIDE SEQUENCE [LARGE SCALE GENOMIC DNA]</scope>
    <source>
        <strain evidence="4 5">LABIM189</strain>
    </source>
</reference>
<protein>
    <submittedName>
        <fullName evidence="4">GNAT family N-acetyltransferase</fullName>
        <ecNumber evidence="4">2.3.1.-</ecNumber>
    </submittedName>
</protein>
<evidence type="ECO:0000313" key="4">
    <source>
        <dbReference type="EMBL" id="MEO2216340.1"/>
    </source>
</evidence>
<comment type="caution">
    <text evidence="4">The sequence shown here is derived from an EMBL/GenBank/DDBJ whole genome shotgun (WGS) entry which is preliminary data.</text>
</comment>
<keyword evidence="1 4" id="KW-0808">Transferase</keyword>
<evidence type="ECO:0000256" key="1">
    <source>
        <dbReference type="ARBA" id="ARBA00022679"/>
    </source>
</evidence>
<dbReference type="Gene3D" id="3.40.630.30">
    <property type="match status" value="1"/>
</dbReference>
<sequence>MSIAIDAPAPADHPDMPRLWERSARASHHFLGEDDIAEIRSEVMAAFEAAAFIGLALRVARNEEGCVAGFAGTMDGKLEMLFIDPASRGRGWGRALLEHAVDALSAPKVDVNEDNPEALAFYRRMGFEVRGRSARDGAGRPFPLLPLERRPC</sequence>
<dbReference type="EC" id="2.3.1.-" evidence="4"/>
<organism evidence="4 5">
    <name type="scientific">Chromobacterium vaccinii</name>
    <dbReference type="NCBI Taxonomy" id="1108595"/>
    <lineage>
        <taxon>Bacteria</taxon>
        <taxon>Pseudomonadati</taxon>
        <taxon>Pseudomonadota</taxon>
        <taxon>Betaproteobacteria</taxon>
        <taxon>Neisseriales</taxon>
        <taxon>Chromobacteriaceae</taxon>
        <taxon>Chromobacterium</taxon>
    </lineage>
</organism>
<dbReference type="CDD" id="cd04301">
    <property type="entry name" value="NAT_SF"/>
    <property type="match status" value="1"/>
</dbReference>
<gene>
    <name evidence="4" type="ORF">ABGV49_04605</name>
</gene>
<dbReference type="PROSITE" id="PS51186">
    <property type="entry name" value="GNAT"/>
    <property type="match status" value="1"/>
</dbReference>